<proteinExistence type="predicted"/>
<dbReference type="RefSeq" id="WP_263973688.1">
    <property type="nucleotide sequence ID" value="NZ_AQGV01000012.1"/>
</dbReference>
<dbReference type="EMBL" id="AQGV01000012">
    <property type="protein sequence ID" value="MBE0369220.1"/>
    <property type="molecule type" value="Genomic_DNA"/>
</dbReference>
<dbReference type="Proteomes" id="UP000615755">
    <property type="component" value="Unassembled WGS sequence"/>
</dbReference>
<protein>
    <submittedName>
        <fullName evidence="1">Uncharacterized protein</fullName>
    </submittedName>
</protein>
<organism evidence="1 2">
    <name type="scientific">Pseudoalteromonas aurantia 208</name>
    <dbReference type="NCBI Taxonomy" id="1314867"/>
    <lineage>
        <taxon>Bacteria</taxon>
        <taxon>Pseudomonadati</taxon>
        <taxon>Pseudomonadota</taxon>
        <taxon>Gammaproteobacteria</taxon>
        <taxon>Alteromonadales</taxon>
        <taxon>Pseudoalteromonadaceae</taxon>
        <taxon>Pseudoalteromonas</taxon>
    </lineage>
</organism>
<accession>A0ABR9EE18</accession>
<keyword evidence="2" id="KW-1185">Reference proteome</keyword>
<comment type="caution">
    <text evidence="1">The sequence shown here is derived from an EMBL/GenBank/DDBJ whole genome shotgun (WGS) entry which is preliminary data.</text>
</comment>
<evidence type="ECO:0000313" key="1">
    <source>
        <dbReference type="EMBL" id="MBE0369220.1"/>
    </source>
</evidence>
<reference evidence="1 2" key="1">
    <citation type="submission" date="2015-03" db="EMBL/GenBank/DDBJ databases">
        <title>Genome sequence of Pseudoalteromonas aurantia.</title>
        <authorList>
            <person name="Xie B.-B."/>
            <person name="Rong J.-C."/>
            <person name="Qin Q.-L."/>
            <person name="Zhang Y.-Z."/>
        </authorList>
    </citation>
    <scope>NUCLEOTIDE SEQUENCE [LARGE SCALE GENOMIC DNA]</scope>
    <source>
        <strain evidence="1 2">208</strain>
    </source>
</reference>
<evidence type="ECO:0000313" key="2">
    <source>
        <dbReference type="Proteomes" id="UP000615755"/>
    </source>
</evidence>
<name>A0ABR9EE18_9GAMM</name>
<gene>
    <name evidence="1" type="ORF">PAUR_a3029</name>
</gene>
<sequence length="44" mass="4937">MDISQDTVLTIIANAIFLYGAVTTNKTDIKWLKEAVKEIKAQIK</sequence>